<evidence type="ECO:0000313" key="2">
    <source>
        <dbReference type="EMBL" id="KZT50723.1"/>
    </source>
</evidence>
<feature type="compositionally biased region" description="Basic and acidic residues" evidence="1">
    <location>
        <begin position="241"/>
        <end position="251"/>
    </location>
</feature>
<feature type="region of interest" description="Disordered" evidence="1">
    <location>
        <begin position="200"/>
        <end position="419"/>
    </location>
</feature>
<sequence length="740" mass="77481">MEARAERAERARDDLEHRVLKMRQGWHELEKYLAMLEVRSADARAAFARTFRDILLDDPHALGHGLGKPGTGSPARPIPASSLLAASSSSSAFGAELSISDPRRTALPFPSAPPSHLYPHRGPGMGHGVIPQVRRRQDSAGSSSVAGGPLKRQRDEYYAPSATSAGSGGAAHTQPNTTVPQLTRGLANAIPLVSGPALFHSRQGPLSPSSTLAPATAGTQPTATSSKQPFPAPSPALGAKDPAKDVLKERPTPLAAPAVAAAPDGMDVDPDLATLSQRTARRPPAPAGQAGPSRSRTHSVSDHRTSHISESEDEIESVRGDDGDGDEIDGDQVRDTDADADGDGDGDEPMDSEDDLDEMILAAADPGRRSRSHSHGGGQHRKHRGSQPSNSGPATPHGGSGEYERPVGKGNAGAAPPGTLNDRGERCCLHCKLPGKYKDGKCVEKWGPGPMGPGTVCDRCVCVCEEDPPDGEARRGGLAAVLPVPVPVPAAVPVPAPAELAVPEPLRLHPLLPLALGQLYPGQHRLLLPVPVPVPVPTTTTPRRALRARARPAQQRAVLPAFGHPSPRAAGTQDHRVHVLCRGGPTNAPCAERRLAELVPLAPARPAEQHHHAHARVGHALRSARLAPPLPAAATHRPPASAQRELHQLLLLRVQRRPRAHGGEVPPPAGDARVRPALDAQPRGLPAAGARRAAAREGARGGHKAGACWRRAPVRRPRVGAAPVHTHTGACSPVGYLRTG</sequence>
<feature type="compositionally biased region" description="Acidic residues" evidence="1">
    <location>
        <begin position="338"/>
        <end position="358"/>
    </location>
</feature>
<feature type="compositionally biased region" description="Low complexity" evidence="1">
    <location>
        <begin position="253"/>
        <end position="265"/>
    </location>
</feature>
<accession>A0A165CFW9</accession>
<feature type="compositionally biased region" description="Basic residues" evidence="1">
    <location>
        <begin position="369"/>
        <end position="385"/>
    </location>
</feature>
<keyword evidence="3" id="KW-1185">Reference proteome</keyword>
<dbReference type="AlphaFoldDB" id="A0A165CFW9"/>
<name>A0A165CFW9_9BASI</name>
<evidence type="ECO:0000256" key="1">
    <source>
        <dbReference type="SAM" id="MobiDB-lite"/>
    </source>
</evidence>
<feature type="compositionally biased region" description="Low complexity" evidence="1">
    <location>
        <begin position="211"/>
        <end position="224"/>
    </location>
</feature>
<dbReference type="STRING" id="1353952.A0A165CFW9"/>
<feature type="region of interest" description="Disordered" evidence="1">
    <location>
        <begin position="104"/>
        <end position="178"/>
    </location>
</feature>
<dbReference type="Proteomes" id="UP000076842">
    <property type="component" value="Unassembled WGS sequence"/>
</dbReference>
<gene>
    <name evidence="2" type="ORF">CALCODRAFT_170340</name>
</gene>
<organism evidence="2 3">
    <name type="scientific">Calocera cornea HHB12733</name>
    <dbReference type="NCBI Taxonomy" id="1353952"/>
    <lineage>
        <taxon>Eukaryota</taxon>
        <taxon>Fungi</taxon>
        <taxon>Dikarya</taxon>
        <taxon>Basidiomycota</taxon>
        <taxon>Agaricomycotina</taxon>
        <taxon>Dacrymycetes</taxon>
        <taxon>Dacrymycetales</taxon>
        <taxon>Dacrymycetaceae</taxon>
        <taxon>Calocera</taxon>
    </lineage>
</organism>
<protein>
    <submittedName>
        <fullName evidence="2">Uncharacterized protein</fullName>
    </submittedName>
</protein>
<evidence type="ECO:0000313" key="3">
    <source>
        <dbReference type="Proteomes" id="UP000076842"/>
    </source>
</evidence>
<dbReference type="OrthoDB" id="3067426at2759"/>
<feature type="compositionally biased region" description="Basic and acidic residues" evidence="1">
    <location>
        <begin position="299"/>
        <end position="322"/>
    </location>
</feature>
<proteinExistence type="predicted"/>
<dbReference type="EMBL" id="KV424149">
    <property type="protein sequence ID" value="KZT50723.1"/>
    <property type="molecule type" value="Genomic_DNA"/>
</dbReference>
<dbReference type="InParanoid" id="A0A165CFW9"/>
<reference evidence="2 3" key="1">
    <citation type="journal article" date="2016" name="Mol. Biol. Evol.">
        <title>Comparative Genomics of Early-Diverging Mushroom-Forming Fungi Provides Insights into the Origins of Lignocellulose Decay Capabilities.</title>
        <authorList>
            <person name="Nagy L.G."/>
            <person name="Riley R."/>
            <person name="Tritt A."/>
            <person name="Adam C."/>
            <person name="Daum C."/>
            <person name="Floudas D."/>
            <person name="Sun H."/>
            <person name="Yadav J.S."/>
            <person name="Pangilinan J."/>
            <person name="Larsson K.H."/>
            <person name="Matsuura K."/>
            <person name="Barry K."/>
            <person name="Labutti K."/>
            <person name="Kuo R."/>
            <person name="Ohm R.A."/>
            <person name="Bhattacharya S.S."/>
            <person name="Shirouzu T."/>
            <person name="Yoshinaga Y."/>
            <person name="Martin F.M."/>
            <person name="Grigoriev I.V."/>
            <person name="Hibbett D.S."/>
        </authorList>
    </citation>
    <scope>NUCLEOTIDE SEQUENCE [LARGE SCALE GENOMIC DNA]</scope>
    <source>
        <strain evidence="2 3">HHB12733</strain>
    </source>
</reference>